<feature type="region of interest" description="Disordered" evidence="1">
    <location>
        <begin position="100"/>
        <end position="149"/>
    </location>
</feature>
<accession>A0A0L0DFJ8</accession>
<organism evidence="2 3">
    <name type="scientific">Thecamonas trahens ATCC 50062</name>
    <dbReference type="NCBI Taxonomy" id="461836"/>
    <lineage>
        <taxon>Eukaryota</taxon>
        <taxon>Apusozoa</taxon>
        <taxon>Apusomonadida</taxon>
        <taxon>Apusomonadidae</taxon>
        <taxon>Thecamonas</taxon>
    </lineage>
</organism>
<feature type="compositionally biased region" description="Low complexity" evidence="1">
    <location>
        <begin position="67"/>
        <end position="80"/>
    </location>
</feature>
<gene>
    <name evidence="2" type="ORF">AMSG_07191</name>
</gene>
<proteinExistence type="predicted"/>
<feature type="compositionally biased region" description="Low complexity" evidence="1">
    <location>
        <begin position="309"/>
        <end position="329"/>
    </location>
</feature>
<evidence type="ECO:0000313" key="2">
    <source>
        <dbReference type="EMBL" id="KNC50941.1"/>
    </source>
</evidence>
<feature type="region of interest" description="Disordered" evidence="1">
    <location>
        <begin position="62"/>
        <end position="81"/>
    </location>
</feature>
<dbReference type="RefSeq" id="XP_013756638.1">
    <property type="nucleotide sequence ID" value="XM_013901184.1"/>
</dbReference>
<evidence type="ECO:0000256" key="1">
    <source>
        <dbReference type="SAM" id="MobiDB-lite"/>
    </source>
</evidence>
<dbReference type="Proteomes" id="UP000054408">
    <property type="component" value="Unassembled WGS sequence"/>
</dbReference>
<feature type="region of interest" description="Disordered" evidence="1">
    <location>
        <begin position="291"/>
        <end position="351"/>
    </location>
</feature>
<keyword evidence="3" id="KW-1185">Reference proteome</keyword>
<reference evidence="2 3" key="1">
    <citation type="submission" date="2010-05" db="EMBL/GenBank/DDBJ databases">
        <title>The Genome Sequence of Thecamonas trahens ATCC 50062.</title>
        <authorList>
            <consortium name="The Broad Institute Genome Sequencing Platform"/>
            <person name="Russ C."/>
            <person name="Cuomo C."/>
            <person name="Shea T."/>
            <person name="Young S.K."/>
            <person name="Zeng Q."/>
            <person name="Koehrsen M."/>
            <person name="Haas B."/>
            <person name="Borodovsky M."/>
            <person name="Guigo R."/>
            <person name="Alvarado L."/>
            <person name="Berlin A."/>
            <person name="Bochicchio J."/>
            <person name="Borenstein D."/>
            <person name="Chapman S."/>
            <person name="Chen Z."/>
            <person name="Freedman E."/>
            <person name="Gellesch M."/>
            <person name="Goldberg J."/>
            <person name="Griggs A."/>
            <person name="Gujja S."/>
            <person name="Heilman E."/>
            <person name="Heiman D."/>
            <person name="Hepburn T."/>
            <person name="Howarth C."/>
            <person name="Jen D."/>
            <person name="Larson L."/>
            <person name="Mehta T."/>
            <person name="Park D."/>
            <person name="Pearson M."/>
            <person name="Roberts A."/>
            <person name="Saif S."/>
            <person name="Shenoy N."/>
            <person name="Sisk P."/>
            <person name="Stolte C."/>
            <person name="Sykes S."/>
            <person name="Thomson T."/>
            <person name="Walk T."/>
            <person name="White J."/>
            <person name="Yandava C."/>
            <person name="Burger G."/>
            <person name="Gray M.W."/>
            <person name="Holland P.W.H."/>
            <person name="King N."/>
            <person name="Lang F.B.F."/>
            <person name="Roger A.J."/>
            <person name="Ruiz-Trillo I."/>
            <person name="Lander E."/>
            <person name="Nusbaum C."/>
        </authorList>
    </citation>
    <scope>NUCLEOTIDE SEQUENCE [LARGE SCALE GENOMIC DNA]</scope>
    <source>
        <strain evidence="2 3">ATCC 50062</strain>
    </source>
</reference>
<dbReference type="EMBL" id="GL349463">
    <property type="protein sequence ID" value="KNC50941.1"/>
    <property type="molecule type" value="Genomic_DNA"/>
</dbReference>
<name>A0A0L0DFJ8_THETB</name>
<feature type="compositionally biased region" description="Pro residues" evidence="1">
    <location>
        <begin position="330"/>
        <end position="342"/>
    </location>
</feature>
<feature type="region of interest" description="Disordered" evidence="1">
    <location>
        <begin position="210"/>
        <end position="258"/>
    </location>
</feature>
<dbReference type="GeneID" id="25566168"/>
<protein>
    <submittedName>
        <fullName evidence="2">Uncharacterized protein</fullName>
    </submittedName>
</protein>
<feature type="region of interest" description="Disordered" evidence="1">
    <location>
        <begin position="1"/>
        <end position="36"/>
    </location>
</feature>
<feature type="compositionally biased region" description="Polar residues" evidence="1">
    <location>
        <begin position="233"/>
        <end position="251"/>
    </location>
</feature>
<sequence>MATVIDLTEDDIDLSYPERSQKSRGRRHGPDVARPRPVVVIGDEDVIDITSSISRGRCRIRKRKRAQAGQPQPAQPAVAPSRRVISAIDVLGGEDAFEFFAGSATPSPGAGGPNEELAGEQDLQQAPKRHHTLSASSQQPSPLPQPVPVMVGQTQATDTAGEQELQQAPMRHLTPSASSQQPSPLPQPVPVMVGRTQATDTAALVLKNKIRQARSRMPAKPPQALSSRRAGRSSPSLSNSMPRPQAESTPLVTRPDSLLGNSLRRNILAAQAESRKHHVALQARTRLARAAAAEPSNEITPIKGGGALASALQPSRSPQSPPLALALSPHPLPPNQPRPAPQARPSRKKPSLISRQLEMSMEITINKDRDPLTGILSLAYLFDRCRLWPPRSLWEMLMSVVSTADASLPSGRAASVTEHAVTAGQSGFPESAPAAVVRMCGEVLRRITLSCEANTLQFVWQPENFKVVREALDTIARGGADGHHGSAALVGVCAVQYVADGSVVHTTEVSNTLLRVESCSLCASMQGDDEGLRGNIAAMVAAAVAAAGSQADVCDVRHVCAIAQQALACGRAHSDFREFDAADAASRAYVALPHDAAKSRALQTLIRELPQLALVLLNRLVQDQFACGSTSAQPEDGTPFPRLVHAITVTLRCELWPGTEPRPYHLALLWHYLQAVVSTEKSSVTRLADKWQTAAQETAVGLEERHGSS</sequence>
<feature type="region of interest" description="Disordered" evidence="1">
    <location>
        <begin position="170"/>
        <end position="189"/>
    </location>
</feature>
<dbReference type="AlphaFoldDB" id="A0A0L0DFJ8"/>
<evidence type="ECO:0000313" key="3">
    <source>
        <dbReference type="Proteomes" id="UP000054408"/>
    </source>
</evidence>